<dbReference type="EMBL" id="JAGYPE010000006">
    <property type="protein sequence ID" value="MBS4186182.1"/>
    <property type="molecule type" value="Genomic_DNA"/>
</dbReference>
<evidence type="ECO:0000313" key="3">
    <source>
        <dbReference type="EMBL" id="MCH6264555.1"/>
    </source>
</evidence>
<gene>
    <name evidence="3" type="ORF">KHB02_003310</name>
    <name evidence="2" type="ORF">KHB02_32835</name>
</gene>
<dbReference type="SUPFAM" id="SSF109854">
    <property type="entry name" value="DinB/YfiT-like putative metalloenzymes"/>
    <property type="match status" value="1"/>
</dbReference>
<reference evidence="2" key="1">
    <citation type="submission" date="2021-05" db="EMBL/GenBank/DDBJ databases">
        <title>Novel Bacillus species.</title>
        <authorList>
            <person name="Liu G."/>
        </authorList>
    </citation>
    <scope>NUCLEOTIDE SEQUENCE</scope>
    <source>
        <strain evidence="2 4">FJAT-50051</strain>
    </source>
</reference>
<sequence>MRKDQIIKEKISLIEWVDSLKEISNDLWFMPFKEGAWGIADVISHFISWDKFLITNRVACIYLNEEFPALTIDVEAVNKNASQYARSGISKEELITEFITVRKELVSFLQKVPEETFTEPYPGREHMTIGEYFAGMIEHDLKHKEQIEEHIKKE</sequence>
<keyword evidence="4" id="KW-1185">Reference proteome</keyword>
<dbReference type="InterPro" id="IPR034660">
    <property type="entry name" value="DinB/YfiT-like"/>
</dbReference>
<proteinExistence type="predicted"/>
<dbReference type="InterPro" id="IPR024775">
    <property type="entry name" value="DinB-like"/>
</dbReference>
<dbReference type="EMBL" id="JAGYPE020000003">
    <property type="protein sequence ID" value="MCH6264555.1"/>
    <property type="molecule type" value="Genomic_DNA"/>
</dbReference>
<accession>A0A942T6K0</accession>
<evidence type="ECO:0000313" key="4">
    <source>
        <dbReference type="Proteomes" id="UP000677265"/>
    </source>
</evidence>
<evidence type="ECO:0000259" key="1">
    <source>
        <dbReference type="Pfam" id="PF12867"/>
    </source>
</evidence>
<dbReference type="RefSeq" id="WP_213145970.1">
    <property type="nucleotide sequence ID" value="NZ_JAGYPE020000003.1"/>
</dbReference>
<dbReference type="AlphaFoldDB" id="A0A942T6K0"/>
<dbReference type="Gene3D" id="1.20.120.450">
    <property type="entry name" value="dinb family like domain"/>
    <property type="match status" value="1"/>
</dbReference>
<feature type="domain" description="DinB-like" evidence="1">
    <location>
        <begin position="20"/>
        <end position="147"/>
    </location>
</feature>
<dbReference type="Proteomes" id="UP000677265">
    <property type="component" value="Unassembled WGS sequence"/>
</dbReference>
<comment type="caution">
    <text evidence="2">The sequence shown here is derived from an EMBL/GenBank/DDBJ whole genome shotgun (WGS) entry which is preliminary data.</text>
</comment>
<name>A0A942T6K0_9BACI</name>
<dbReference type="Pfam" id="PF12867">
    <property type="entry name" value="DinB_2"/>
    <property type="match status" value="1"/>
</dbReference>
<protein>
    <submittedName>
        <fullName evidence="2">DinB family protein</fullName>
    </submittedName>
</protein>
<organism evidence="2">
    <name type="scientific">Neobacillus citreus</name>
    <dbReference type="NCBI Taxonomy" id="2833578"/>
    <lineage>
        <taxon>Bacteria</taxon>
        <taxon>Bacillati</taxon>
        <taxon>Bacillota</taxon>
        <taxon>Bacilli</taxon>
        <taxon>Bacillales</taxon>
        <taxon>Bacillaceae</taxon>
        <taxon>Neobacillus</taxon>
    </lineage>
</organism>
<evidence type="ECO:0000313" key="2">
    <source>
        <dbReference type="EMBL" id="MBS4186182.1"/>
    </source>
</evidence>